<dbReference type="Pfam" id="PF01063">
    <property type="entry name" value="Aminotran_4"/>
    <property type="match status" value="1"/>
</dbReference>
<evidence type="ECO:0000256" key="1">
    <source>
        <dbReference type="ARBA" id="ARBA00001933"/>
    </source>
</evidence>
<evidence type="ECO:0000256" key="17">
    <source>
        <dbReference type="RuleBase" id="RU364094"/>
    </source>
</evidence>
<comment type="similarity">
    <text evidence="6 15">Belongs to the class-IV pyridoxal-phosphate-dependent aminotransferase family.</text>
</comment>
<dbReference type="InterPro" id="IPR018300">
    <property type="entry name" value="Aminotrans_IV_CS"/>
</dbReference>
<evidence type="ECO:0000256" key="15">
    <source>
        <dbReference type="RuleBase" id="RU004106"/>
    </source>
</evidence>
<evidence type="ECO:0000256" key="6">
    <source>
        <dbReference type="ARBA" id="ARBA00009320"/>
    </source>
</evidence>
<comment type="cofactor">
    <cofactor evidence="1 16">
        <name>pyridoxal 5'-phosphate</name>
        <dbReference type="ChEBI" id="CHEBI:597326"/>
    </cofactor>
</comment>
<dbReference type="GO" id="GO:0009099">
    <property type="term" value="P:L-valine biosynthetic process"/>
    <property type="evidence" value="ECO:0007669"/>
    <property type="project" value="UniProtKB-UniPathway"/>
</dbReference>
<evidence type="ECO:0000256" key="13">
    <source>
        <dbReference type="ARBA" id="ARBA00048798"/>
    </source>
</evidence>
<dbReference type="NCBIfam" id="NF005146">
    <property type="entry name" value="PRK06606.1"/>
    <property type="match status" value="1"/>
</dbReference>
<evidence type="ECO:0000256" key="8">
    <source>
        <dbReference type="ARBA" id="ARBA00022605"/>
    </source>
</evidence>
<evidence type="ECO:0000313" key="19">
    <source>
        <dbReference type="Proteomes" id="UP000236642"/>
    </source>
</evidence>
<dbReference type="Gene3D" id="3.30.470.10">
    <property type="match status" value="1"/>
</dbReference>
<dbReference type="PANTHER" id="PTHR42743">
    <property type="entry name" value="AMINO-ACID AMINOTRANSFERASE"/>
    <property type="match status" value="1"/>
</dbReference>
<dbReference type="GO" id="GO:0052655">
    <property type="term" value="F:L-valine-2-oxoglutarate transaminase activity"/>
    <property type="evidence" value="ECO:0007669"/>
    <property type="project" value="RHEA"/>
</dbReference>
<dbReference type="InterPro" id="IPR043132">
    <property type="entry name" value="BCAT-like_C"/>
</dbReference>
<proteinExistence type="inferred from homology"/>
<dbReference type="CDD" id="cd01557">
    <property type="entry name" value="BCAT_beta_family"/>
    <property type="match status" value="1"/>
</dbReference>
<gene>
    <name evidence="18" type="primary">ilvE_1</name>
    <name evidence="17" type="synonym">ilvE</name>
    <name evidence="18" type="ORF">HRbin22_02205</name>
</gene>
<dbReference type="Proteomes" id="UP000236642">
    <property type="component" value="Unassembled WGS sequence"/>
</dbReference>
<protein>
    <recommendedName>
        <fullName evidence="17">Branched-chain-amino-acid aminotransferase</fullName>
        <shortName evidence="17">BCAT</shortName>
        <ecNumber evidence="17">2.6.1.42</ecNumber>
    </recommendedName>
</protein>
<evidence type="ECO:0000256" key="5">
    <source>
        <dbReference type="ARBA" id="ARBA00005072"/>
    </source>
</evidence>
<dbReference type="AlphaFoldDB" id="A0A2H5Y953"/>
<comment type="catalytic activity">
    <reaction evidence="13 17">
        <text>L-isoleucine + 2-oxoglutarate = (S)-3-methyl-2-oxopentanoate + L-glutamate</text>
        <dbReference type="Rhea" id="RHEA:24801"/>
        <dbReference type="ChEBI" id="CHEBI:16810"/>
        <dbReference type="ChEBI" id="CHEBI:29985"/>
        <dbReference type="ChEBI" id="CHEBI:35146"/>
        <dbReference type="ChEBI" id="CHEBI:58045"/>
        <dbReference type="EC" id="2.6.1.42"/>
    </reaction>
</comment>
<dbReference type="GO" id="GO:0052654">
    <property type="term" value="F:L-leucine-2-oxoglutarate transaminase activity"/>
    <property type="evidence" value="ECO:0007669"/>
    <property type="project" value="RHEA"/>
</dbReference>
<dbReference type="InterPro" id="IPR005785">
    <property type="entry name" value="B_amino_transI"/>
</dbReference>
<evidence type="ECO:0000256" key="3">
    <source>
        <dbReference type="ARBA" id="ARBA00004824"/>
    </source>
</evidence>
<sequence length="368" mass="41483">MKTGVSPHPSAILMVGYNQSGWKALPALGDPQDAVKSSSNRLEKLSLTFTDRGKAMSGRYAFFKGRIVPIEEAVISVRTHAFNYGTGVFEGIRAYWNDEEQQLFIFRPREHYERLLASARMLLMNLPYTPDDLTRITVELLQKEGYREDVYIRPIAYKADEVIGVRLHNLKEELTIWTTPFGHYIEGEAAHVMVSSWRRINDNAIPARSKITGAYVNSALAKSEAMLNGFDEAIVLTEDGHVAEGSAENLFIVRNGVLITPPVTDEILEGITRRTIIELAHNELGIPTVERHIDRTELYYADEMFLCGTGVQLVPVVSVDRRPVGTGEIGPITRRLHDLYFDVVRGKVPKYRHWCTPVYIPEPVRASS</sequence>
<keyword evidence="8 17" id="KW-0028">Amino-acid biosynthesis</keyword>
<evidence type="ECO:0000256" key="12">
    <source>
        <dbReference type="ARBA" id="ARBA00048212"/>
    </source>
</evidence>
<dbReference type="Gene3D" id="3.20.10.10">
    <property type="entry name" value="D-amino Acid Aminotransferase, subunit A, domain 2"/>
    <property type="match status" value="1"/>
</dbReference>
<dbReference type="PANTHER" id="PTHR42743:SF4">
    <property type="entry name" value="BRANCHED-CHAIN-AMINO-ACID AMINOTRANSFERASE-RELATED"/>
    <property type="match status" value="1"/>
</dbReference>
<comment type="caution">
    <text evidence="18">The sequence shown here is derived from an EMBL/GenBank/DDBJ whole genome shotgun (WGS) entry which is preliminary data.</text>
</comment>
<keyword evidence="11 17" id="KW-0100">Branched-chain amino acid biosynthesis</keyword>
<dbReference type="EC" id="2.6.1.42" evidence="17"/>
<evidence type="ECO:0000256" key="11">
    <source>
        <dbReference type="ARBA" id="ARBA00023304"/>
    </source>
</evidence>
<evidence type="ECO:0000256" key="4">
    <source>
        <dbReference type="ARBA" id="ARBA00004931"/>
    </source>
</evidence>
<dbReference type="EMBL" id="BEHY01000084">
    <property type="protein sequence ID" value="GBD09943.1"/>
    <property type="molecule type" value="Genomic_DNA"/>
</dbReference>
<comment type="pathway">
    <text evidence="5 17">Amino-acid biosynthesis; L-leucine biosynthesis; L-leucine from 3-methyl-2-oxobutanoate: step 4/4.</text>
</comment>
<dbReference type="GO" id="GO:0052656">
    <property type="term" value="F:L-isoleucine-2-oxoglutarate transaminase activity"/>
    <property type="evidence" value="ECO:0007669"/>
    <property type="project" value="RHEA"/>
</dbReference>
<evidence type="ECO:0000313" key="18">
    <source>
        <dbReference type="EMBL" id="GBD09943.1"/>
    </source>
</evidence>
<organism evidence="18 19">
    <name type="scientific">Candidatus Thermoflexus japonica</name>
    <dbReference type="NCBI Taxonomy" id="2035417"/>
    <lineage>
        <taxon>Bacteria</taxon>
        <taxon>Bacillati</taxon>
        <taxon>Chloroflexota</taxon>
        <taxon>Thermoflexia</taxon>
        <taxon>Thermoflexales</taxon>
        <taxon>Thermoflexaceae</taxon>
        <taxon>Thermoflexus</taxon>
    </lineage>
</organism>
<comment type="catalytic activity">
    <reaction evidence="14 17">
        <text>L-leucine + 2-oxoglutarate = 4-methyl-2-oxopentanoate + L-glutamate</text>
        <dbReference type="Rhea" id="RHEA:18321"/>
        <dbReference type="ChEBI" id="CHEBI:16810"/>
        <dbReference type="ChEBI" id="CHEBI:17865"/>
        <dbReference type="ChEBI" id="CHEBI:29985"/>
        <dbReference type="ChEBI" id="CHEBI:57427"/>
        <dbReference type="EC" id="2.6.1.42"/>
    </reaction>
</comment>
<dbReference type="UniPathway" id="UPA00048">
    <property type="reaction ID" value="UER00073"/>
</dbReference>
<evidence type="ECO:0000256" key="14">
    <source>
        <dbReference type="ARBA" id="ARBA00049229"/>
    </source>
</evidence>
<dbReference type="InterPro" id="IPR033939">
    <property type="entry name" value="BCAT_family"/>
</dbReference>
<comment type="function">
    <text evidence="2 17">Acts on leucine, isoleucine and valine.</text>
</comment>
<keyword evidence="9 17" id="KW-0808">Transferase</keyword>
<keyword evidence="7 17" id="KW-0032">Aminotransferase</keyword>
<dbReference type="PROSITE" id="PS00770">
    <property type="entry name" value="AA_TRANSFER_CLASS_4"/>
    <property type="match status" value="1"/>
</dbReference>
<dbReference type="InterPro" id="IPR036038">
    <property type="entry name" value="Aminotransferase-like"/>
</dbReference>
<evidence type="ECO:0000256" key="10">
    <source>
        <dbReference type="ARBA" id="ARBA00022898"/>
    </source>
</evidence>
<name>A0A2H5Y953_9CHLR</name>
<evidence type="ECO:0000256" key="9">
    <source>
        <dbReference type="ARBA" id="ARBA00022679"/>
    </source>
</evidence>
<dbReference type="GO" id="GO:0009098">
    <property type="term" value="P:L-leucine biosynthetic process"/>
    <property type="evidence" value="ECO:0007669"/>
    <property type="project" value="UniProtKB-UniPathway"/>
</dbReference>
<reference evidence="19" key="1">
    <citation type="submission" date="2017-09" db="EMBL/GenBank/DDBJ databases">
        <title>Metaegenomics of thermophilic ammonia-oxidizing enrichment culture.</title>
        <authorList>
            <person name="Kato S."/>
            <person name="Suzuki K."/>
        </authorList>
    </citation>
    <scope>NUCLEOTIDE SEQUENCE [LARGE SCALE GENOMIC DNA]</scope>
</reference>
<evidence type="ECO:0000256" key="7">
    <source>
        <dbReference type="ARBA" id="ARBA00022576"/>
    </source>
</evidence>
<dbReference type="SUPFAM" id="SSF56752">
    <property type="entry name" value="D-aminoacid aminotransferase-like PLP-dependent enzymes"/>
    <property type="match status" value="1"/>
</dbReference>
<dbReference type="FunFam" id="3.20.10.10:FF:000013">
    <property type="entry name" value="Branched-chain-amino-acid aminotransferase"/>
    <property type="match status" value="1"/>
</dbReference>
<comment type="pathway">
    <text evidence="3 17">Amino-acid biosynthesis; L-isoleucine biosynthesis; L-isoleucine from 2-oxobutanoate: step 4/4.</text>
</comment>
<dbReference type="GO" id="GO:0009097">
    <property type="term" value="P:isoleucine biosynthetic process"/>
    <property type="evidence" value="ECO:0007669"/>
    <property type="project" value="UniProtKB-UniPathway"/>
</dbReference>
<dbReference type="InterPro" id="IPR001544">
    <property type="entry name" value="Aminotrans_IV"/>
</dbReference>
<evidence type="ECO:0000256" key="2">
    <source>
        <dbReference type="ARBA" id="ARBA00003109"/>
    </source>
</evidence>
<dbReference type="InterPro" id="IPR050571">
    <property type="entry name" value="Class-IV_PLP-Dep_Aminotrnsfr"/>
</dbReference>
<dbReference type="InterPro" id="IPR043131">
    <property type="entry name" value="BCAT-like_N"/>
</dbReference>
<comment type="catalytic activity">
    <reaction evidence="12 17">
        <text>L-valine + 2-oxoglutarate = 3-methyl-2-oxobutanoate + L-glutamate</text>
        <dbReference type="Rhea" id="RHEA:24813"/>
        <dbReference type="ChEBI" id="CHEBI:11851"/>
        <dbReference type="ChEBI" id="CHEBI:16810"/>
        <dbReference type="ChEBI" id="CHEBI:29985"/>
        <dbReference type="ChEBI" id="CHEBI:57762"/>
        <dbReference type="EC" id="2.6.1.42"/>
    </reaction>
</comment>
<dbReference type="UniPathway" id="UPA00049">
    <property type="reaction ID" value="UER00062"/>
</dbReference>
<dbReference type="NCBIfam" id="TIGR01122">
    <property type="entry name" value="ilvE_I"/>
    <property type="match status" value="1"/>
</dbReference>
<evidence type="ECO:0000256" key="16">
    <source>
        <dbReference type="RuleBase" id="RU004516"/>
    </source>
</evidence>
<keyword evidence="10 16" id="KW-0663">Pyridoxal phosphate</keyword>
<comment type="pathway">
    <text evidence="4 17">Amino-acid biosynthesis; L-valine biosynthesis; L-valine from pyruvate: step 4/4.</text>
</comment>
<dbReference type="UniPathway" id="UPA00047">
    <property type="reaction ID" value="UER00058"/>
</dbReference>
<accession>A0A2H5Y953</accession>